<evidence type="ECO:0000313" key="2">
    <source>
        <dbReference type="EMBL" id="RAI73574.1"/>
    </source>
</evidence>
<dbReference type="PANTHER" id="PTHR35446">
    <property type="entry name" value="SI:CH211-175M2.5"/>
    <property type="match status" value="1"/>
</dbReference>
<dbReference type="InterPro" id="IPR029032">
    <property type="entry name" value="AhpD-like"/>
</dbReference>
<dbReference type="PANTHER" id="PTHR35446:SF3">
    <property type="entry name" value="CMD DOMAIN-CONTAINING PROTEIN"/>
    <property type="match status" value="1"/>
</dbReference>
<protein>
    <submittedName>
        <fullName evidence="2">Carboxymuconolactone decarboxylase family protein</fullName>
    </submittedName>
</protein>
<dbReference type="SUPFAM" id="SSF69118">
    <property type="entry name" value="AhpD-like"/>
    <property type="match status" value="1"/>
</dbReference>
<dbReference type="NCBIfam" id="TIGR00778">
    <property type="entry name" value="ahpD_dom"/>
    <property type="match status" value="1"/>
</dbReference>
<name>A0A327NI16_9BACT</name>
<dbReference type="RefSeq" id="WP_111340453.1">
    <property type="nucleotide sequence ID" value="NZ_QLII01000001.1"/>
</dbReference>
<dbReference type="EMBL" id="QLII01000001">
    <property type="protein sequence ID" value="RAI73574.1"/>
    <property type="molecule type" value="Genomic_DNA"/>
</dbReference>
<dbReference type="Pfam" id="PF02627">
    <property type="entry name" value="CMD"/>
    <property type="match status" value="1"/>
</dbReference>
<gene>
    <name evidence="2" type="ORF">HMF3257_02490</name>
</gene>
<dbReference type="InterPro" id="IPR004675">
    <property type="entry name" value="AhpD_core"/>
</dbReference>
<evidence type="ECO:0000259" key="1">
    <source>
        <dbReference type="Pfam" id="PF02627"/>
    </source>
</evidence>
<organism evidence="2 3">
    <name type="scientific">Spirosoma telluris</name>
    <dbReference type="NCBI Taxonomy" id="2183553"/>
    <lineage>
        <taxon>Bacteria</taxon>
        <taxon>Pseudomonadati</taxon>
        <taxon>Bacteroidota</taxon>
        <taxon>Cytophagia</taxon>
        <taxon>Cytophagales</taxon>
        <taxon>Cytophagaceae</taxon>
        <taxon>Spirosoma</taxon>
    </lineage>
</organism>
<keyword evidence="3" id="KW-1185">Reference proteome</keyword>
<feature type="domain" description="Carboxymuconolactone decarboxylase-like" evidence="1">
    <location>
        <begin position="50"/>
        <end position="106"/>
    </location>
</feature>
<evidence type="ECO:0000313" key="3">
    <source>
        <dbReference type="Proteomes" id="UP000249016"/>
    </source>
</evidence>
<reference evidence="2 3" key="1">
    <citation type="submission" date="2018-06" db="EMBL/GenBank/DDBJ databases">
        <title>Spirosoma sp. HMF3257 Genome sequencing and assembly.</title>
        <authorList>
            <person name="Kang H."/>
            <person name="Cha I."/>
            <person name="Kim H."/>
            <person name="Kang J."/>
            <person name="Joh K."/>
        </authorList>
    </citation>
    <scope>NUCLEOTIDE SEQUENCE [LARGE SCALE GENOMIC DNA]</scope>
    <source>
        <strain evidence="2 3">HMF3257</strain>
    </source>
</reference>
<dbReference type="AlphaFoldDB" id="A0A327NI16"/>
<dbReference type="OrthoDB" id="9808310at2"/>
<dbReference type="Gene3D" id="1.20.1290.10">
    <property type="entry name" value="AhpD-like"/>
    <property type="match status" value="1"/>
</dbReference>
<accession>A0A327NI16</accession>
<dbReference type="Proteomes" id="UP000249016">
    <property type="component" value="Unassembled WGS sequence"/>
</dbReference>
<dbReference type="InterPro" id="IPR003779">
    <property type="entry name" value="CMD-like"/>
</dbReference>
<sequence>MKKFTVPTRDEVSESNQVLFDSLKKGLGFVPNLYATIAHSDNGLAKYLAFQSAKTSLSNKEKEVVNLVVSEVNGCRYCQSAHTVLGKMNGFSDEEILNLRSGHSSIAKLDALVKLAKDVTENKGRVAPDTLEAFYTAGYTDGNLVDVILQVSDKIAMNYLHNLTEIPIDFPLAAELEVA</sequence>
<proteinExistence type="predicted"/>
<comment type="caution">
    <text evidence="2">The sequence shown here is derived from an EMBL/GenBank/DDBJ whole genome shotgun (WGS) entry which is preliminary data.</text>
</comment>
<dbReference type="GO" id="GO:0051920">
    <property type="term" value="F:peroxiredoxin activity"/>
    <property type="evidence" value="ECO:0007669"/>
    <property type="project" value="InterPro"/>
</dbReference>